<dbReference type="OrthoDB" id="265717at2759"/>
<dbReference type="Proteomes" id="UP000018721">
    <property type="component" value="Unassembled WGS sequence"/>
</dbReference>
<dbReference type="GO" id="GO:0005634">
    <property type="term" value="C:nucleus"/>
    <property type="evidence" value="ECO:0007669"/>
    <property type="project" value="TreeGrafter"/>
</dbReference>
<organism evidence="3 4">
    <name type="scientific">Phytophthora nicotianae P1569</name>
    <dbReference type="NCBI Taxonomy" id="1317065"/>
    <lineage>
        <taxon>Eukaryota</taxon>
        <taxon>Sar</taxon>
        <taxon>Stramenopiles</taxon>
        <taxon>Oomycota</taxon>
        <taxon>Peronosporomycetes</taxon>
        <taxon>Peronosporales</taxon>
        <taxon>Peronosporaceae</taxon>
        <taxon>Phytophthora</taxon>
    </lineage>
</organism>
<dbReference type="InterPro" id="IPR046341">
    <property type="entry name" value="SET_dom_sf"/>
</dbReference>
<gene>
    <name evidence="3" type="ORF">F443_12521</name>
</gene>
<dbReference type="EMBL" id="ANIZ01002105">
    <property type="protein sequence ID" value="ETI42351.1"/>
    <property type="molecule type" value="Genomic_DNA"/>
</dbReference>
<protein>
    <recommendedName>
        <fullName evidence="2">SET domain-containing protein</fullName>
    </recommendedName>
</protein>
<dbReference type="CDD" id="cd20071">
    <property type="entry name" value="SET_SMYD"/>
    <property type="match status" value="1"/>
</dbReference>
<feature type="region of interest" description="Disordered" evidence="1">
    <location>
        <begin position="1"/>
        <end position="26"/>
    </location>
</feature>
<dbReference type="Gene3D" id="2.170.270.10">
    <property type="entry name" value="SET domain"/>
    <property type="match status" value="1"/>
</dbReference>
<name>V9EU26_PHYNI</name>
<dbReference type="Gene3D" id="1.25.40.10">
    <property type="entry name" value="Tetratricopeptide repeat domain"/>
    <property type="match status" value="1"/>
</dbReference>
<sequence length="501" mass="56424">MATKMRIVSDRAVDASSDVSGDRGRRVETQSDLDAGDLALRASVSAAVLLPELWSSHCHKCFATGVRLSRCGRCNTAFYCKSAVDNRTHFFHWVFVLIDCCVGSKACQQADWVPDHRKECKSLAQLAQLGLRSDQVADVLLLGRVLRRESGEGLLPSELVWYEEDMDDQELLLLAALAQKINLVDGKENEEEEGMWLLATVSYVGVVAAESFSMDEMVRMLSRFRNNNFSICDELLLELGAGCFPLGAMINHSCDPNCAVTFVPKTLDMEFRAMRPIKSGEEITQTYVDIGLPRRERQQRLQRKYHFTCRCPRCSRPLQEPGSLDAFLDADIDGVPQEQWTDERRQEVEQVLKEVSDATSAVASETDLAKQQQQCIDALQKLAEQQSIILHHDSIARLQTLATLFSAEMERGSVEEAIGYGERMLEFYRRVYNSNHPMTGLHLFTLGDLYGQQAQAGTGAEESKQKSLEYLTEAQRILRITHGKDHRFVKMLSDRLEKVSA</sequence>
<dbReference type="InterPro" id="IPR001214">
    <property type="entry name" value="SET_dom"/>
</dbReference>
<dbReference type="Pfam" id="PF00856">
    <property type="entry name" value="SET"/>
    <property type="match status" value="1"/>
</dbReference>
<reference evidence="3 4" key="1">
    <citation type="submission" date="2013-11" db="EMBL/GenBank/DDBJ databases">
        <title>The Genome Sequence of Phytophthora parasitica P1569.</title>
        <authorList>
            <consortium name="The Broad Institute Genomics Platform"/>
            <person name="Russ C."/>
            <person name="Tyler B."/>
            <person name="Panabieres F."/>
            <person name="Shan W."/>
            <person name="Tripathy S."/>
            <person name="Grunwald N."/>
            <person name="Machado M."/>
            <person name="Johnson C.S."/>
            <person name="Arredondo F."/>
            <person name="Hong C."/>
            <person name="Coffey M."/>
            <person name="Young S.K."/>
            <person name="Zeng Q."/>
            <person name="Gargeya S."/>
            <person name="Fitzgerald M."/>
            <person name="Abouelleil A."/>
            <person name="Alvarado L."/>
            <person name="Chapman S.B."/>
            <person name="Gainer-Dewar J."/>
            <person name="Goldberg J."/>
            <person name="Griggs A."/>
            <person name="Gujja S."/>
            <person name="Hansen M."/>
            <person name="Howarth C."/>
            <person name="Imamovic A."/>
            <person name="Ireland A."/>
            <person name="Larimer J."/>
            <person name="McCowan C."/>
            <person name="Murphy C."/>
            <person name="Pearson M."/>
            <person name="Poon T.W."/>
            <person name="Priest M."/>
            <person name="Roberts A."/>
            <person name="Saif S."/>
            <person name="Shea T."/>
            <person name="Sykes S."/>
            <person name="Wortman J."/>
            <person name="Nusbaum C."/>
            <person name="Birren B."/>
        </authorList>
    </citation>
    <scope>NUCLEOTIDE SEQUENCE [LARGE SCALE GENOMIC DNA]</scope>
    <source>
        <strain evidence="3 4">P1569</strain>
    </source>
</reference>
<dbReference type="AlphaFoldDB" id="V9EU26"/>
<accession>V9EU26</accession>
<proteinExistence type="predicted"/>
<evidence type="ECO:0000313" key="3">
    <source>
        <dbReference type="EMBL" id="ETI42351.1"/>
    </source>
</evidence>
<dbReference type="SMART" id="SM00317">
    <property type="entry name" value="SET"/>
    <property type="match status" value="1"/>
</dbReference>
<keyword evidence="4" id="KW-1185">Reference proteome</keyword>
<dbReference type="InterPro" id="IPR050869">
    <property type="entry name" value="H3K4_H4K5_MeTrfase"/>
</dbReference>
<dbReference type="InterPro" id="IPR011990">
    <property type="entry name" value="TPR-like_helical_dom_sf"/>
</dbReference>
<evidence type="ECO:0000256" key="1">
    <source>
        <dbReference type="SAM" id="MobiDB-lite"/>
    </source>
</evidence>
<dbReference type="PROSITE" id="PS50280">
    <property type="entry name" value="SET"/>
    <property type="match status" value="1"/>
</dbReference>
<dbReference type="PANTHER" id="PTHR12197">
    <property type="entry name" value="HISTONE-LYSINE N-METHYLTRANSFERASE SMYD"/>
    <property type="match status" value="1"/>
</dbReference>
<dbReference type="SUPFAM" id="SSF82199">
    <property type="entry name" value="SET domain"/>
    <property type="match status" value="1"/>
</dbReference>
<dbReference type="eggNOG" id="KOG2084">
    <property type="taxonomic scope" value="Eukaryota"/>
</dbReference>
<comment type="caution">
    <text evidence="3">The sequence shown here is derived from an EMBL/GenBank/DDBJ whole genome shotgun (WGS) entry which is preliminary data.</text>
</comment>
<evidence type="ECO:0000313" key="4">
    <source>
        <dbReference type="Proteomes" id="UP000018721"/>
    </source>
</evidence>
<feature type="domain" description="SET" evidence="2">
    <location>
        <begin position="179"/>
        <end position="288"/>
    </location>
</feature>
<dbReference type="Gene3D" id="6.10.140.2220">
    <property type="match status" value="1"/>
</dbReference>
<dbReference type="PANTHER" id="PTHR12197:SF251">
    <property type="entry name" value="EG:BACR7C10.4 PROTEIN"/>
    <property type="match status" value="1"/>
</dbReference>
<evidence type="ECO:0000259" key="2">
    <source>
        <dbReference type="PROSITE" id="PS50280"/>
    </source>
</evidence>